<feature type="binding site" evidence="8">
    <location>
        <position position="82"/>
    </location>
    <ligand>
        <name>Zn(2+)</name>
        <dbReference type="ChEBI" id="CHEBI:29105"/>
        <note>catalytic</note>
    </ligand>
</feature>
<dbReference type="Pfam" id="PF00383">
    <property type="entry name" value="dCMP_cyt_deam_1"/>
    <property type="match status" value="1"/>
</dbReference>
<evidence type="ECO:0000256" key="2">
    <source>
        <dbReference type="ARBA" id="ARBA00011738"/>
    </source>
</evidence>
<organism evidence="10 11">
    <name type="scientific">Clostridium baratii str. Sullivan</name>
    <dbReference type="NCBI Taxonomy" id="1415775"/>
    <lineage>
        <taxon>Bacteria</taxon>
        <taxon>Bacillati</taxon>
        <taxon>Bacillota</taxon>
        <taxon>Clostridia</taxon>
        <taxon>Eubacteriales</taxon>
        <taxon>Clostridiaceae</taxon>
        <taxon>Clostridium</taxon>
    </lineage>
</organism>
<dbReference type="HAMAP" id="MF_00972">
    <property type="entry name" value="tRNA_aden_deaminase"/>
    <property type="match status" value="1"/>
</dbReference>
<evidence type="ECO:0000313" key="11">
    <source>
        <dbReference type="Proteomes" id="UP000030635"/>
    </source>
</evidence>
<dbReference type="PANTHER" id="PTHR11079:SF202">
    <property type="entry name" value="TRNA-SPECIFIC ADENOSINE DEAMINASE"/>
    <property type="match status" value="1"/>
</dbReference>
<comment type="similarity">
    <text evidence="1">Belongs to the cytidine and deoxycytidylate deaminase family. ADAT2 subfamily.</text>
</comment>
<dbReference type="RefSeq" id="WP_039312091.1">
    <property type="nucleotide sequence ID" value="NZ_CP006905.1"/>
</dbReference>
<feature type="binding site" evidence="8">
    <location>
        <position position="49"/>
    </location>
    <ligand>
        <name>Zn(2+)</name>
        <dbReference type="ChEBI" id="CHEBI:29105"/>
        <note>catalytic</note>
    </ligand>
</feature>
<evidence type="ECO:0000256" key="4">
    <source>
        <dbReference type="ARBA" id="ARBA00022723"/>
    </source>
</evidence>
<dbReference type="InterPro" id="IPR016192">
    <property type="entry name" value="APOBEC/CMP_deaminase_Zn-bd"/>
</dbReference>
<dbReference type="PANTHER" id="PTHR11079">
    <property type="entry name" value="CYTOSINE DEAMINASE FAMILY MEMBER"/>
    <property type="match status" value="1"/>
</dbReference>
<name>A0A0A7FSA4_9CLOT</name>
<dbReference type="Gene3D" id="3.40.140.10">
    <property type="entry name" value="Cytidine Deaminase, domain 2"/>
    <property type="match status" value="1"/>
</dbReference>
<evidence type="ECO:0000259" key="9">
    <source>
        <dbReference type="PROSITE" id="PS51747"/>
    </source>
</evidence>
<dbReference type="SUPFAM" id="SSF53927">
    <property type="entry name" value="Cytidine deaminase-like"/>
    <property type="match status" value="1"/>
</dbReference>
<dbReference type="eggNOG" id="COG0590">
    <property type="taxonomic scope" value="Bacteria"/>
</dbReference>
<feature type="domain" description="CMP/dCMP-type deaminase" evidence="9">
    <location>
        <begin position="1"/>
        <end position="111"/>
    </location>
</feature>
<dbReference type="InterPro" id="IPR016193">
    <property type="entry name" value="Cytidine_deaminase-like"/>
</dbReference>
<dbReference type="GO" id="GO:0052717">
    <property type="term" value="F:tRNA-specific adenosine-34 deaminase activity"/>
    <property type="evidence" value="ECO:0007669"/>
    <property type="project" value="UniProtKB-UniRule"/>
</dbReference>
<dbReference type="OrthoDB" id="9802676at2"/>
<sequence length="159" mass="18110">MKYIELAIKEGYKALELGEIPVGAIIVKDDKVVGRGHNLKENNKSVISHAEIIAIEEACRNTGDWRLTGCEMYVTLEPCPMCAGAIIQSRISKLHIGTFNRDMGACGSIVDLVNDRHLNSYLNVNWLYNKECSDIITNFFKNRRKENKFLKKKREGYDE</sequence>
<keyword evidence="5 8" id="KW-0378">Hydrolase</keyword>
<evidence type="ECO:0000256" key="8">
    <source>
        <dbReference type="HAMAP-Rule" id="MF_00972"/>
    </source>
</evidence>
<dbReference type="GO" id="GO:0008270">
    <property type="term" value="F:zinc ion binding"/>
    <property type="evidence" value="ECO:0007669"/>
    <property type="project" value="UniProtKB-UniRule"/>
</dbReference>
<dbReference type="PROSITE" id="PS51747">
    <property type="entry name" value="CYT_DCMP_DEAMINASES_2"/>
    <property type="match status" value="1"/>
</dbReference>
<evidence type="ECO:0000256" key="7">
    <source>
        <dbReference type="ARBA" id="ARBA00048045"/>
    </source>
</evidence>
<dbReference type="EC" id="3.5.4.33" evidence="8"/>
<dbReference type="PROSITE" id="PS00903">
    <property type="entry name" value="CYT_DCMP_DEAMINASES_1"/>
    <property type="match status" value="1"/>
</dbReference>
<dbReference type="EMBL" id="CP006905">
    <property type="protein sequence ID" value="AIY82438.1"/>
    <property type="molecule type" value="Genomic_DNA"/>
</dbReference>
<keyword evidence="4 8" id="KW-0479">Metal-binding</keyword>
<evidence type="ECO:0000313" key="10">
    <source>
        <dbReference type="EMBL" id="AIY82438.1"/>
    </source>
</evidence>
<comment type="catalytic activity">
    <reaction evidence="7 8">
        <text>adenosine(34) in tRNA + H2O + H(+) = inosine(34) in tRNA + NH4(+)</text>
        <dbReference type="Rhea" id="RHEA:43168"/>
        <dbReference type="Rhea" id="RHEA-COMP:10373"/>
        <dbReference type="Rhea" id="RHEA-COMP:10374"/>
        <dbReference type="ChEBI" id="CHEBI:15377"/>
        <dbReference type="ChEBI" id="CHEBI:15378"/>
        <dbReference type="ChEBI" id="CHEBI:28938"/>
        <dbReference type="ChEBI" id="CHEBI:74411"/>
        <dbReference type="ChEBI" id="CHEBI:82852"/>
        <dbReference type="EC" id="3.5.4.33"/>
    </reaction>
</comment>
<protein>
    <recommendedName>
        <fullName evidence="8">tRNA-specific adenosine deaminase</fullName>
        <ecNumber evidence="8">3.5.4.33</ecNumber>
    </recommendedName>
</protein>
<dbReference type="Proteomes" id="UP000030635">
    <property type="component" value="Chromosome"/>
</dbReference>
<comment type="cofactor">
    <cofactor evidence="8">
        <name>Zn(2+)</name>
        <dbReference type="ChEBI" id="CHEBI:29105"/>
    </cofactor>
    <text evidence="8">Binds 1 zinc ion per subunit.</text>
</comment>
<proteinExistence type="inferred from homology"/>
<dbReference type="GO" id="GO:0002100">
    <property type="term" value="P:tRNA wobble adenosine to inosine editing"/>
    <property type="evidence" value="ECO:0007669"/>
    <property type="project" value="UniProtKB-UniRule"/>
</dbReference>
<keyword evidence="3 8" id="KW-0819">tRNA processing</keyword>
<dbReference type="AlphaFoldDB" id="A0A0A7FSA4"/>
<feature type="binding site" evidence="8">
    <location>
        <position position="79"/>
    </location>
    <ligand>
        <name>Zn(2+)</name>
        <dbReference type="ChEBI" id="CHEBI:29105"/>
        <note>catalytic</note>
    </ligand>
</feature>
<gene>
    <name evidence="8" type="primary">tadA</name>
    <name evidence="10" type="ORF">U729_945</name>
</gene>
<comment type="function">
    <text evidence="8">Catalyzes the deamination of adenosine to inosine at the wobble position 34 of tRNA(Arg2).</text>
</comment>
<accession>A0A0A7FSA4</accession>
<dbReference type="InterPro" id="IPR028883">
    <property type="entry name" value="tRNA_aden_deaminase"/>
</dbReference>
<evidence type="ECO:0000256" key="5">
    <source>
        <dbReference type="ARBA" id="ARBA00022801"/>
    </source>
</evidence>
<dbReference type="CDD" id="cd01285">
    <property type="entry name" value="nucleoside_deaminase"/>
    <property type="match status" value="1"/>
</dbReference>
<dbReference type="STRING" id="1561.NPD11_2048"/>
<evidence type="ECO:0000256" key="3">
    <source>
        <dbReference type="ARBA" id="ARBA00022694"/>
    </source>
</evidence>
<feature type="active site" description="Proton donor" evidence="8">
    <location>
        <position position="51"/>
    </location>
</feature>
<reference evidence="10 11" key="1">
    <citation type="journal article" date="2015" name="Infect. Genet. Evol.">
        <title>Genomic sequences of six botulinum neurotoxin-producing strains representing three clostridial species illustrate the mobility and diversity of botulinum neurotoxin genes.</title>
        <authorList>
            <person name="Smith T.J."/>
            <person name="Hill K.K."/>
            <person name="Xie G."/>
            <person name="Foley B.T."/>
            <person name="Williamson C.H."/>
            <person name="Foster J.T."/>
            <person name="Johnson S.L."/>
            <person name="Chertkov O."/>
            <person name="Teshima H."/>
            <person name="Gibbons H.S."/>
            <person name="Johnsky L.A."/>
            <person name="Karavis M.A."/>
            <person name="Smith L.A."/>
        </authorList>
    </citation>
    <scope>NUCLEOTIDE SEQUENCE [LARGE SCALE GENOMIC DNA]</scope>
    <source>
        <strain evidence="10">Sullivan</strain>
    </source>
</reference>
<dbReference type="KEGG" id="cbv:U729_945"/>
<evidence type="ECO:0000256" key="6">
    <source>
        <dbReference type="ARBA" id="ARBA00022833"/>
    </source>
</evidence>
<keyword evidence="11" id="KW-1185">Reference proteome</keyword>
<dbReference type="InterPro" id="IPR002125">
    <property type="entry name" value="CMP_dCMP_dom"/>
</dbReference>
<dbReference type="HOGENOM" id="CLU_025810_3_2_9"/>
<evidence type="ECO:0000256" key="1">
    <source>
        <dbReference type="ARBA" id="ARBA00010669"/>
    </source>
</evidence>
<keyword evidence="6 8" id="KW-0862">Zinc</keyword>
<comment type="subunit">
    <text evidence="2 8">Homodimer.</text>
</comment>